<gene>
    <name evidence="1" type="ORF">CLCY_5c01300</name>
</gene>
<protein>
    <recommendedName>
        <fullName evidence="3">SbsC C-terminal domain-containing protein</fullName>
    </recommendedName>
</protein>
<evidence type="ECO:0000313" key="2">
    <source>
        <dbReference type="Proteomes" id="UP000036756"/>
    </source>
</evidence>
<proteinExistence type="predicted"/>
<reference evidence="1 2" key="1">
    <citation type="submission" date="2015-06" db="EMBL/GenBank/DDBJ databases">
        <title>Draft genome sequence of the purine-degrading Clostridium cylindrosporum HC-1 (DSM 605).</title>
        <authorList>
            <person name="Poehlein A."/>
            <person name="Schiel-Bengelsdorf B."/>
            <person name="Bengelsdorf F."/>
            <person name="Daniel R."/>
            <person name="Duerre P."/>
        </authorList>
    </citation>
    <scope>NUCLEOTIDE SEQUENCE [LARGE SCALE GENOMIC DNA]</scope>
    <source>
        <strain evidence="1 2">DSM 605</strain>
    </source>
</reference>
<accession>A0A0J8G5F6</accession>
<dbReference type="AlphaFoldDB" id="A0A0J8G5F6"/>
<sequence>MMTVAVMACSTLSTVLIPSRSSIAYAYDSQTLRDAKAQIRHLESSIKTNYLGIKNQATWELYIKNARQLISELPRYEYRKNTDLVTKLNKIELLVNAVGSINHVEKSMQSNYHGIGNAEVWRVYLKTASDNLDKVDKDAFYTQYKSLLQRKDKCESIVSRILESFEAAYFQAVKLHNEAISSSSLVKAESALSRAKNLGKSPRTESLIKEINKLILRLENGESTEGLIIKEVVSVKSAYIKDYYTYDGYTDLEVEFSGPMEYIHEGDFTYKVDGKVYKASEVILTGINRWKIRFYGTPSSSSQSIMSLEVAANPKSYGKGGGALKTGNTYLETRAFKVSDIKFQEGYRSGVNGDEKIEIFFSNDIDPKSIMSTWDGIGSKVVTVPFTINGYNNTDINLPGIGKMSLVADTGVVIPQYTLAPSIITENFKLESATYELTSKNKLTITLNGLDAKYVNAALKFKATLTISNEYLKNTGGVYYNSSSKSFETTGRFSSEEAKLNIDYTSSSDNKISLSNNYGSNMIVESYTKGITLDTSNFNSLSKYGSLKVKLDTSLPHGVHGLYAVATSDGYGRCSIRFYGTAFDTVNYRSITVLIRDEVNKNIGIYPKETRINLTLWTDSAGNLNVYTR</sequence>
<dbReference type="Proteomes" id="UP000036756">
    <property type="component" value="Unassembled WGS sequence"/>
</dbReference>
<keyword evidence="2" id="KW-1185">Reference proteome</keyword>
<dbReference type="EMBL" id="LFVU01000004">
    <property type="protein sequence ID" value="KMT22891.1"/>
    <property type="molecule type" value="Genomic_DNA"/>
</dbReference>
<name>A0A0J8G5F6_CLOCY</name>
<evidence type="ECO:0000313" key="1">
    <source>
        <dbReference type="EMBL" id="KMT22891.1"/>
    </source>
</evidence>
<comment type="caution">
    <text evidence="1">The sequence shown here is derived from an EMBL/GenBank/DDBJ whole genome shotgun (WGS) entry which is preliminary data.</text>
</comment>
<dbReference type="PATRIC" id="fig|1121307.3.peg.2066"/>
<organism evidence="1 2">
    <name type="scientific">Clostridium cylindrosporum DSM 605</name>
    <dbReference type="NCBI Taxonomy" id="1121307"/>
    <lineage>
        <taxon>Bacteria</taxon>
        <taxon>Bacillati</taxon>
        <taxon>Bacillota</taxon>
        <taxon>Clostridia</taxon>
        <taxon>Eubacteriales</taxon>
        <taxon>Clostridiaceae</taxon>
        <taxon>Clostridium</taxon>
    </lineage>
</organism>
<evidence type="ECO:0008006" key="3">
    <source>
        <dbReference type="Google" id="ProtNLM"/>
    </source>
</evidence>